<proteinExistence type="predicted"/>
<evidence type="ECO:0000256" key="7">
    <source>
        <dbReference type="SAM" id="Phobius"/>
    </source>
</evidence>
<feature type="compositionally biased region" description="Polar residues" evidence="6">
    <location>
        <begin position="854"/>
        <end position="867"/>
    </location>
</feature>
<keyword evidence="4 7" id="KW-0472">Membrane</keyword>
<feature type="region of interest" description="Disordered" evidence="6">
    <location>
        <begin position="1002"/>
        <end position="1025"/>
    </location>
</feature>
<evidence type="ECO:0000259" key="8">
    <source>
        <dbReference type="Pfam" id="PF00144"/>
    </source>
</evidence>
<keyword evidence="3 7" id="KW-1133">Transmembrane helix</keyword>
<dbReference type="Ensembl" id="ENSDLAT00005034514.2">
    <property type="protein sequence ID" value="ENSDLAP00005032335.2"/>
    <property type="gene ID" value="ENSDLAG00005014446.2"/>
</dbReference>
<dbReference type="Gene3D" id="1.20.120.350">
    <property type="entry name" value="Voltage-gated potassium channels. Chain C"/>
    <property type="match status" value="1"/>
</dbReference>
<name>A0A8C4GTI0_DICLA</name>
<dbReference type="Proteomes" id="UP000694389">
    <property type="component" value="Unassembled WGS sequence"/>
</dbReference>
<dbReference type="GO" id="GO:0022832">
    <property type="term" value="F:voltage-gated channel activity"/>
    <property type="evidence" value="ECO:0007669"/>
    <property type="project" value="InterPro"/>
</dbReference>
<feature type="transmembrane region" description="Helical" evidence="7">
    <location>
        <begin position="617"/>
        <end position="644"/>
    </location>
</feature>
<dbReference type="SUPFAM" id="SSF81324">
    <property type="entry name" value="Voltage-gated potassium channels"/>
    <property type="match status" value="1"/>
</dbReference>
<sequence length="1077" mass="119190">MSRLLLQNGFCAKCTLLAARESPVLTPRGAGARVKSASVFIQQQRRYVGGSNAAFFRYRAKSRIWICGVGVGIALAVGLKYSINSSCDDKVTKAQRTDRYSDAVKVSRDLVERIKVGTEAEVGAPGMVVGVSVDGAQVWCEGMGYADLENRVPCSPETVLRIASISKPLTSAAAARLCEEGKLDLDVPVQKYVPEFPQKQFDGQDVTITPRMILSHLSGIRHYEKDAKKVKEDKEKVKRLLKLPVSHQKEDEKSSSENKDKPAIEQNTKTKEATQKKKEFEHEEYYLKDNFESVTQALDLFKDDPLIFKPDTTFLYSTHAFTLLSAVMERAAGQHFLDLMMNMFRELGMLNTVPDENDPIIYHRSRFYHLNKRGRVVNCPYVDNSYKWAGGGFLSTVGDLLLFGNALLYSYQVAHLKDTEGLLPGFLKPQTVIDLWAPADRTEASWDKDGLYAQGWLVVENLQKYGQCRKRRHYVSHTGGAVGASSVLLVLPSENIKDSRGQTPLLPQGVVVTIIANMQSVGLNGTALKIAHEFDKARSLAPPKAGASELEVISQQVEEDNQCVAPVQLVSFTYRDLPLAALDISLAGSQLISNPDEEDNREGSNWLKPCCGRRAALWQVCLLSAGFNCFLVACVILVVVLLTLELLIDSKLLQFNNAFQFASIIHWISLAILSVFFTETVFRIVVLGIWDYIENKVEVFDGAVIVLSLAPMVASTVANGPSSPWDAIGLIITLRIWRVKRIIDAYVLQVKVEMEMEIQQYEKAKAVREEQLDRLTQICQEQAFEIRQLRAHLAQQDLDLVAEREAAMQIHHMWGKQSSSFQEVDGLAPGVSEHHGPSKAREPGGPADHHGQDDMNNYISQYYSEPSSDMGIPDPARVITTAAIDVHLPNNPSQLPSSLVSADAVTSSRLQRTGSEASTTTVSRTSFSARQHSISSHTLGSTTDCSSTVREASTSTDYSDQRCYPPPYSSPLALGTQPRGSPSAVVQELLSSLSEDSCLTQKGLDPVNLKPPSPAGSTKTSPELEHRVNIYNKRNQESRVGLHSKPLIHLQGNEPLLEEKYRMMEPVDAPVNRLSET</sequence>
<feature type="domain" description="Beta-lactamase-related" evidence="8">
    <location>
        <begin position="121"/>
        <end position="249"/>
    </location>
</feature>
<evidence type="ECO:0000256" key="5">
    <source>
        <dbReference type="SAM" id="Coils"/>
    </source>
</evidence>
<dbReference type="AlphaFoldDB" id="A0A8C4GTI0"/>
<comment type="subcellular location">
    <subcellularLocation>
        <location evidence="1">Membrane</location>
        <topology evidence="1">Multi-pass membrane protein</topology>
    </subcellularLocation>
</comment>
<dbReference type="GeneTree" id="ENSGT00940000156738"/>
<dbReference type="InterPro" id="IPR012338">
    <property type="entry name" value="Beta-lactam/transpept-like"/>
</dbReference>
<dbReference type="InterPro" id="IPR027359">
    <property type="entry name" value="Volt_channel_dom_sf"/>
</dbReference>
<dbReference type="PANTHER" id="PTHR46842">
    <property type="entry name" value="TRANSMEMBRANE PROTEIN 266"/>
    <property type="match status" value="1"/>
</dbReference>
<feature type="region of interest" description="Disordered" evidence="6">
    <location>
        <begin position="910"/>
        <end position="981"/>
    </location>
</feature>
<gene>
    <name evidence="9" type="primary">tmem266</name>
</gene>
<feature type="compositionally biased region" description="Basic and acidic residues" evidence="6">
    <location>
        <begin position="832"/>
        <end position="853"/>
    </location>
</feature>
<evidence type="ECO:0000256" key="6">
    <source>
        <dbReference type="SAM" id="MobiDB-lite"/>
    </source>
</evidence>
<evidence type="ECO:0000256" key="4">
    <source>
        <dbReference type="ARBA" id="ARBA00023136"/>
    </source>
</evidence>
<dbReference type="GO" id="GO:0030425">
    <property type="term" value="C:dendrite"/>
    <property type="evidence" value="ECO:0007669"/>
    <property type="project" value="TreeGrafter"/>
</dbReference>
<reference evidence="9" key="2">
    <citation type="submission" date="2025-09" db="UniProtKB">
        <authorList>
            <consortium name="Ensembl"/>
        </authorList>
    </citation>
    <scope>IDENTIFICATION</scope>
</reference>
<keyword evidence="2 7" id="KW-0812">Transmembrane</keyword>
<evidence type="ECO:0000313" key="9">
    <source>
        <dbReference type="Ensembl" id="ENSDLAP00005032335.2"/>
    </source>
</evidence>
<accession>A0A8C4GTI0</accession>
<reference evidence="9" key="1">
    <citation type="submission" date="2025-08" db="UniProtKB">
        <authorList>
            <consortium name="Ensembl"/>
        </authorList>
    </citation>
    <scope>IDENTIFICATION</scope>
</reference>
<protein>
    <submittedName>
        <fullName evidence="9">Transmembrane protein 266</fullName>
    </submittedName>
</protein>
<feature type="compositionally biased region" description="Polar residues" evidence="6">
    <location>
        <begin position="910"/>
        <end position="958"/>
    </location>
</feature>
<evidence type="ECO:0000313" key="10">
    <source>
        <dbReference type="Proteomes" id="UP000694389"/>
    </source>
</evidence>
<dbReference type="PANTHER" id="PTHR46842:SF1">
    <property type="entry name" value="TRANSMEMBRANE PROTEIN 266"/>
    <property type="match status" value="1"/>
</dbReference>
<keyword evidence="5" id="KW-0175">Coiled coil</keyword>
<dbReference type="GO" id="GO:0005886">
    <property type="term" value="C:plasma membrane"/>
    <property type="evidence" value="ECO:0007669"/>
    <property type="project" value="InterPro"/>
</dbReference>
<feature type="region of interest" description="Disordered" evidence="6">
    <location>
        <begin position="826"/>
        <end position="871"/>
    </location>
</feature>
<feature type="coiled-coil region" evidence="5">
    <location>
        <begin position="751"/>
        <end position="778"/>
    </location>
</feature>
<evidence type="ECO:0000256" key="2">
    <source>
        <dbReference type="ARBA" id="ARBA00022692"/>
    </source>
</evidence>
<dbReference type="Pfam" id="PF00144">
    <property type="entry name" value="Beta-lactamase"/>
    <property type="match status" value="2"/>
</dbReference>
<organism evidence="9 10">
    <name type="scientific">Dicentrarchus labrax</name>
    <name type="common">European seabass</name>
    <name type="synonym">Morone labrax</name>
    <dbReference type="NCBI Taxonomy" id="13489"/>
    <lineage>
        <taxon>Eukaryota</taxon>
        <taxon>Metazoa</taxon>
        <taxon>Chordata</taxon>
        <taxon>Craniata</taxon>
        <taxon>Vertebrata</taxon>
        <taxon>Euteleostomi</taxon>
        <taxon>Actinopterygii</taxon>
        <taxon>Neopterygii</taxon>
        <taxon>Teleostei</taxon>
        <taxon>Neoteleostei</taxon>
        <taxon>Acanthomorphata</taxon>
        <taxon>Eupercaria</taxon>
        <taxon>Moronidae</taxon>
        <taxon>Dicentrarchus</taxon>
    </lineage>
</organism>
<feature type="compositionally biased region" description="Basic and acidic residues" evidence="6">
    <location>
        <begin position="247"/>
        <end position="277"/>
    </location>
</feature>
<feature type="region of interest" description="Disordered" evidence="6">
    <location>
        <begin position="241"/>
        <end position="277"/>
    </location>
</feature>
<feature type="transmembrane region" description="Helical" evidence="7">
    <location>
        <begin position="664"/>
        <end position="690"/>
    </location>
</feature>
<dbReference type="InterPro" id="IPR042857">
    <property type="entry name" value="TMEM266"/>
</dbReference>
<feature type="domain" description="Beta-lactamase-related" evidence="8">
    <location>
        <begin position="287"/>
        <end position="517"/>
    </location>
</feature>
<dbReference type="SUPFAM" id="SSF56601">
    <property type="entry name" value="beta-lactamase/transpeptidase-like"/>
    <property type="match status" value="1"/>
</dbReference>
<dbReference type="InterPro" id="IPR001466">
    <property type="entry name" value="Beta-lactam-related"/>
</dbReference>
<evidence type="ECO:0000256" key="1">
    <source>
        <dbReference type="ARBA" id="ARBA00004141"/>
    </source>
</evidence>
<evidence type="ECO:0000256" key="3">
    <source>
        <dbReference type="ARBA" id="ARBA00022989"/>
    </source>
</evidence>
<dbReference type="Gene3D" id="3.40.710.10">
    <property type="entry name" value="DD-peptidase/beta-lactamase superfamily"/>
    <property type="match status" value="2"/>
</dbReference>
<keyword evidence="10" id="KW-1185">Reference proteome</keyword>